<evidence type="ECO:0000313" key="2">
    <source>
        <dbReference type="Proteomes" id="UP000613208"/>
    </source>
</evidence>
<dbReference type="Proteomes" id="UP000613208">
    <property type="component" value="Unassembled WGS sequence"/>
</dbReference>
<name>A0A916QC10_9FIRM</name>
<protein>
    <recommendedName>
        <fullName evidence="3">Vitamin B12 dependent methionine synthase, activation domain</fullName>
    </recommendedName>
</protein>
<dbReference type="InterPro" id="IPR037010">
    <property type="entry name" value="VitB12-dep_Met_synth_activ_sf"/>
</dbReference>
<reference evidence="1" key="1">
    <citation type="submission" date="2020-06" db="EMBL/GenBank/DDBJ databases">
        <title>Characterization of fructooligosaccharide metabolism and fructooligosaccharide-degrading enzymes in human commensal butyrate producers.</title>
        <authorList>
            <person name="Tanno H."/>
            <person name="Fujii T."/>
            <person name="Hirano K."/>
            <person name="Maeno S."/>
            <person name="Tonozuka T."/>
            <person name="Sakamoto M."/>
            <person name="Ohkuma M."/>
            <person name="Tochio T."/>
            <person name="Endo A."/>
        </authorList>
    </citation>
    <scope>NUCLEOTIDE SEQUENCE</scope>
    <source>
        <strain evidence="1">JCM 17466</strain>
    </source>
</reference>
<comment type="caution">
    <text evidence="1">The sequence shown here is derived from an EMBL/GenBank/DDBJ whole genome shotgun (WGS) entry which is preliminary data.</text>
</comment>
<dbReference type="Gene3D" id="3.40.109.40">
    <property type="match status" value="1"/>
</dbReference>
<organism evidence="1 2">
    <name type="scientific">Anaerostipes butyraticus</name>
    <dbReference type="NCBI Taxonomy" id="645466"/>
    <lineage>
        <taxon>Bacteria</taxon>
        <taxon>Bacillati</taxon>
        <taxon>Bacillota</taxon>
        <taxon>Clostridia</taxon>
        <taxon>Lachnospirales</taxon>
        <taxon>Lachnospiraceae</taxon>
        <taxon>Anaerostipes</taxon>
    </lineage>
</organism>
<proteinExistence type="predicted"/>
<accession>A0A916QC10</accession>
<evidence type="ECO:0000313" key="1">
    <source>
        <dbReference type="EMBL" id="GFO86351.1"/>
    </source>
</evidence>
<dbReference type="AlphaFoldDB" id="A0A916QC10"/>
<dbReference type="GO" id="GO:0008705">
    <property type="term" value="F:methionine synthase activity"/>
    <property type="evidence" value="ECO:0007669"/>
    <property type="project" value="InterPro"/>
</dbReference>
<dbReference type="SUPFAM" id="SSF56507">
    <property type="entry name" value="Methionine synthase activation domain-like"/>
    <property type="match status" value="1"/>
</dbReference>
<dbReference type="RefSeq" id="WP_201312006.1">
    <property type="nucleotide sequence ID" value="NZ_BLYI01000062.1"/>
</dbReference>
<sequence>MIKKAALRYLGYGSQKASQQVEILLDECIEEIKQTAQPKAAAALFHLDHEPLCIHETGDLIPGKQMEELLADCEKCLLTGGTLGTAMERKIKMYEKVNMTKAVVMDAAASAYLEVFCDEYEENLGFPDRTYRACPGYGDFPIEFNKKIAKILDVSKKLGISMTESGLMIPQKSMLGVVGIGNTGRKKNCRDCVREKDCPFRKRGERCYEIE</sequence>
<dbReference type="EMBL" id="BLYI01000062">
    <property type="protein sequence ID" value="GFO86351.1"/>
    <property type="molecule type" value="Genomic_DNA"/>
</dbReference>
<keyword evidence="2" id="KW-1185">Reference proteome</keyword>
<gene>
    <name evidence="1" type="ORF">ANBU17_26980</name>
</gene>
<evidence type="ECO:0008006" key="3">
    <source>
        <dbReference type="Google" id="ProtNLM"/>
    </source>
</evidence>